<dbReference type="Proteomes" id="UP000821866">
    <property type="component" value="Unassembled WGS sequence"/>
</dbReference>
<evidence type="ECO:0000313" key="5">
    <source>
        <dbReference type="EMBL" id="KAH8025814.1"/>
    </source>
</evidence>
<dbReference type="AlphaFoldDB" id="A0A9J6DUZ4"/>
<keyword evidence="6" id="KW-1185">Reference proteome</keyword>
<reference evidence="5" key="2">
    <citation type="submission" date="2021-09" db="EMBL/GenBank/DDBJ databases">
        <authorList>
            <person name="Jia N."/>
            <person name="Wang J."/>
            <person name="Shi W."/>
            <person name="Du L."/>
            <person name="Sun Y."/>
            <person name="Zhan W."/>
            <person name="Jiang J."/>
            <person name="Wang Q."/>
            <person name="Zhang B."/>
            <person name="Ji P."/>
            <person name="Sakyi L.B."/>
            <person name="Cui X."/>
            <person name="Yuan T."/>
            <person name="Jiang B."/>
            <person name="Yang W."/>
            <person name="Lam T.T.-Y."/>
            <person name="Chang Q."/>
            <person name="Ding S."/>
            <person name="Wang X."/>
            <person name="Zhu J."/>
            <person name="Ruan X."/>
            <person name="Zhao L."/>
            <person name="Wei J."/>
            <person name="Que T."/>
            <person name="Du C."/>
            <person name="Cheng J."/>
            <person name="Dai P."/>
            <person name="Han X."/>
            <person name="Huang E."/>
            <person name="Gao Y."/>
            <person name="Liu J."/>
            <person name="Shao H."/>
            <person name="Ye R."/>
            <person name="Li L."/>
            <person name="Wei W."/>
            <person name="Wang X."/>
            <person name="Wang C."/>
            <person name="Huo Q."/>
            <person name="Li W."/>
            <person name="Guo W."/>
            <person name="Chen H."/>
            <person name="Chen S."/>
            <person name="Zhou L."/>
            <person name="Zhou L."/>
            <person name="Ni X."/>
            <person name="Tian J."/>
            <person name="Zhou Y."/>
            <person name="Sheng Y."/>
            <person name="Liu T."/>
            <person name="Pan Y."/>
            <person name="Xia L."/>
            <person name="Li J."/>
            <person name="Zhao F."/>
            <person name="Cao W."/>
        </authorList>
    </citation>
    <scope>NUCLEOTIDE SEQUENCE</scope>
    <source>
        <strain evidence="5">Rmic-2018</strain>
        <tissue evidence="5">Larvae</tissue>
    </source>
</reference>
<gene>
    <name evidence="5" type="ORF">HPB51_012136</name>
</gene>
<reference evidence="5" key="1">
    <citation type="journal article" date="2020" name="Cell">
        <title>Large-Scale Comparative Analyses of Tick Genomes Elucidate Their Genetic Diversity and Vector Capacities.</title>
        <authorList>
            <consortium name="Tick Genome and Microbiome Consortium (TIGMIC)"/>
            <person name="Jia N."/>
            <person name="Wang J."/>
            <person name="Shi W."/>
            <person name="Du L."/>
            <person name="Sun Y."/>
            <person name="Zhan W."/>
            <person name="Jiang J.F."/>
            <person name="Wang Q."/>
            <person name="Zhang B."/>
            <person name="Ji P."/>
            <person name="Bell-Sakyi L."/>
            <person name="Cui X.M."/>
            <person name="Yuan T.T."/>
            <person name="Jiang B.G."/>
            <person name="Yang W.F."/>
            <person name="Lam T.T."/>
            <person name="Chang Q.C."/>
            <person name="Ding S.J."/>
            <person name="Wang X.J."/>
            <person name="Zhu J.G."/>
            <person name="Ruan X.D."/>
            <person name="Zhao L."/>
            <person name="Wei J.T."/>
            <person name="Ye R.Z."/>
            <person name="Que T.C."/>
            <person name="Du C.H."/>
            <person name="Zhou Y.H."/>
            <person name="Cheng J.X."/>
            <person name="Dai P.F."/>
            <person name="Guo W.B."/>
            <person name="Han X.H."/>
            <person name="Huang E.J."/>
            <person name="Li L.F."/>
            <person name="Wei W."/>
            <person name="Gao Y.C."/>
            <person name="Liu J.Z."/>
            <person name="Shao H.Z."/>
            <person name="Wang X."/>
            <person name="Wang C.C."/>
            <person name="Yang T.C."/>
            <person name="Huo Q.B."/>
            <person name="Li W."/>
            <person name="Chen H.Y."/>
            <person name="Chen S.E."/>
            <person name="Zhou L.G."/>
            <person name="Ni X.B."/>
            <person name="Tian J.H."/>
            <person name="Sheng Y."/>
            <person name="Liu T."/>
            <person name="Pan Y.S."/>
            <person name="Xia L.Y."/>
            <person name="Li J."/>
            <person name="Zhao F."/>
            <person name="Cao W.C."/>
        </authorList>
    </citation>
    <scope>NUCLEOTIDE SEQUENCE</scope>
    <source>
        <strain evidence="5">Rmic-2018</strain>
    </source>
</reference>
<keyword evidence="3" id="KW-0808">Transferase</keyword>
<organism evidence="5 6">
    <name type="scientific">Rhipicephalus microplus</name>
    <name type="common">Cattle tick</name>
    <name type="synonym">Boophilus microplus</name>
    <dbReference type="NCBI Taxonomy" id="6941"/>
    <lineage>
        <taxon>Eukaryota</taxon>
        <taxon>Metazoa</taxon>
        <taxon>Ecdysozoa</taxon>
        <taxon>Arthropoda</taxon>
        <taxon>Chelicerata</taxon>
        <taxon>Arachnida</taxon>
        <taxon>Acari</taxon>
        <taxon>Parasitiformes</taxon>
        <taxon>Ixodida</taxon>
        <taxon>Ixodoidea</taxon>
        <taxon>Ixodidae</taxon>
        <taxon>Rhipicephalinae</taxon>
        <taxon>Rhipicephalus</taxon>
        <taxon>Boophilus</taxon>
    </lineage>
</organism>
<sequence length="119" mass="13331">MYGASDITTDLIDGYASLHDGAHVQLLLRTSGETRLSDFLLLQSSHARLHFEPKNLPEIGFADYVWALIDYQLQHHKLQVESHAPAAPIGTAIDQTLRKRSFLNHIRAENATLARTART</sequence>
<dbReference type="Pfam" id="PF01255">
    <property type="entry name" value="Prenyltransf"/>
    <property type="match status" value="1"/>
</dbReference>
<dbReference type="GO" id="GO:0016094">
    <property type="term" value="P:polyprenol biosynthetic process"/>
    <property type="evidence" value="ECO:0007669"/>
    <property type="project" value="TreeGrafter"/>
</dbReference>
<dbReference type="PANTHER" id="PTHR10291">
    <property type="entry name" value="DEHYDRODOLICHYL DIPHOSPHATE SYNTHASE FAMILY MEMBER"/>
    <property type="match status" value="1"/>
</dbReference>
<dbReference type="EC" id="2.5.1.87" evidence="2"/>
<evidence type="ECO:0000256" key="4">
    <source>
        <dbReference type="ARBA" id="ARBA00047353"/>
    </source>
</evidence>
<dbReference type="InterPro" id="IPR001441">
    <property type="entry name" value="UPP_synth-like"/>
</dbReference>
<dbReference type="EMBL" id="JABSTU010000007">
    <property type="protein sequence ID" value="KAH8025814.1"/>
    <property type="molecule type" value="Genomic_DNA"/>
</dbReference>
<proteinExistence type="inferred from homology"/>
<dbReference type="SUPFAM" id="SSF64005">
    <property type="entry name" value="Undecaprenyl diphosphate synthase"/>
    <property type="match status" value="1"/>
</dbReference>
<evidence type="ECO:0000313" key="6">
    <source>
        <dbReference type="Proteomes" id="UP000821866"/>
    </source>
</evidence>
<evidence type="ECO:0000256" key="2">
    <source>
        <dbReference type="ARBA" id="ARBA00012596"/>
    </source>
</evidence>
<dbReference type="GO" id="GO:0045547">
    <property type="term" value="F:ditrans,polycis-polyprenyl diphosphate synthase [(2E,6E)-farnesyl diphosphate specific] activity"/>
    <property type="evidence" value="ECO:0007669"/>
    <property type="project" value="UniProtKB-EC"/>
</dbReference>
<evidence type="ECO:0000256" key="1">
    <source>
        <dbReference type="ARBA" id="ARBA00005432"/>
    </source>
</evidence>
<comment type="similarity">
    <text evidence="1">Belongs to the UPP synthase family.</text>
</comment>
<name>A0A9J6DUZ4_RHIMP</name>
<dbReference type="VEuPathDB" id="VectorBase:LOC119170826"/>
<evidence type="ECO:0000256" key="3">
    <source>
        <dbReference type="ARBA" id="ARBA00022679"/>
    </source>
</evidence>
<dbReference type="InterPro" id="IPR036424">
    <property type="entry name" value="UPP_synth-like_sf"/>
</dbReference>
<dbReference type="Gene3D" id="3.40.1180.10">
    <property type="entry name" value="Decaprenyl diphosphate synthase-like"/>
    <property type="match status" value="1"/>
</dbReference>
<dbReference type="GO" id="GO:1904423">
    <property type="term" value="C:dehydrodolichyl diphosphate synthase complex"/>
    <property type="evidence" value="ECO:0007669"/>
    <property type="project" value="TreeGrafter"/>
</dbReference>
<dbReference type="PANTHER" id="PTHR10291:SF43">
    <property type="entry name" value="DEHYDRODOLICHYL DIPHOSPHATE SYNTHASE COMPLEX SUBUNIT DHDDS"/>
    <property type="match status" value="1"/>
</dbReference>
<dbReference type="GO" id="GO:0005783">
    <property type="term" value="C:endoplasmic reticulum"/>
    <property type="evidence" value="ECO:0007669"/>
    <property type="project" value="TreeGrafter"/>
</dbReference>
<accession>A0A9J6DUZ4</accession>
<comment type="catalytic activity">
    <reaction evidence="4">
        <text>n isopentenyl diphosphate + (2E,6E)-farnesyl diphosphate = a di-trans,poly-cis-polyprenyl diphosphate + n diphosphate</text>
        <dbReference type="Rhea" id="RHEA:53008"/>
        <dbReference type="Rhea" id="RHEA-COMP:19494"/>
        <dbReference type="ChEBI" id="CHEBI:33019"/>
        <dbReference type="ChEBI" id="CHEBI:128769"/>
        <dbReference type="ChEBI" id="CHEBI:136960"/>
        <dbReference type="ChEBI" id="CHEBI:175763"/>
        <dbReference type="EC" id="2.5.1.87"/>
    </reaction>
</comment>
<protein>
    <recommendedName>
        <fullName evidence="2">ditrans,polycis-polyprenyl diphosphate synthase [(2E,6E)-farnesyldiphosphate specific]</fullName>
        <ecNumber evidence="2">2.5.1.87</ecNumber>
    </recommendedName>
</protein>
<comment type="caution">
    <text evidence="5">The sequence shown here is derived from an EMBL/GenBank/DDBJ whole genome shotgun (WGS) entry which is preliminary data.</text>
</comment>